<sequence>MGHKTIQFESKRHKIKTILDDFPHYKLLSVLDWSHLGDLTKSDDKIPDMDTIFRDTNTDVISYRIRNKILTTQIELSTGKQYVLTFKL</sequence>
<dbReference type="Proteomes" id="UP000183894">
    <property type="component" value="Unassembled WGS sequence"/>
</dbReference>
<organism evidence="1 2">
    <name type="scientific">Haloferax larsenii</name>
    <dbReference type="NCBI Taxonomy" id="302484"/>
    <lineage>
        <taxon>Archaea</taxon>
        <taxon>Methanobacteriati</taxon>
        <taxon>Methanobacteriota</taxon>
        <taxon>Stenosarchaea group</taxon>
        <taxon>Halobacteria</taxon>
        <taxon>Halobacteriales</taxon>
        <taxon>Haloferacaceae</taxon>
        <taxon>Haloferax</taxon>
    </lineage>
</organism>
<gene>
    <name evidence="1" type="ORF">SAMN04488691_105116</name>
</gene>
<protein>
    <submittedName>
        <fullName evidence="1">Uncharacterized protein</fullName>
    </submittedName>
</protein>
<evidence type="ECO:0000313" key="1">
    <source>
        <dbReference type="EMBL" id="SEL50105.1"/>
    </source>
</evidence>
<evidence type="ECO:0000313" key="2">
    <source>
        <dbReference type="Proteomes" id="UP000183894"/>
    </source>
</evidence>
<reference evidence="1 2" key="1">
    <citation type="submission" date="2016-10" db="EMBL/GenBank/DDBJ databases">
        <authorList>
            <person name="de Groot N.N."/>
        </authorList>
    </citation>
    <scope>NUCLEOTIDE SEQUENCE [LARGE SCALE GENOMIC DNA]</scope>
    <source>
        <strain evidence="1 2">CDM_5</strain>
    </source>
</reference>
<proteinExistence type="predicted"/>
<name>A0A1H7QR57_HALLR</name>
<dbReference type="AlphaFoldDB" id="A0A1H7QR57"/>
<accession>A0A1H7QR57</accession>
<dbReference type="EMBL" id="FOAD01000005">
    <property type="protein sequence ID" value="SEL50105.1"/>
    <property type="molecule type" value="Genomic_DNA"/>
</dbReference>